<dbReference type="CDD" id="cd13675">
    <property type="entry name" value="PBP2_TRAP_SBP_like_5"/>
    <property type="match status" value="1"/>
</dbReference>
<name>V8G8Q7_9BURK</name>
<dbReference type="RefSeq" id="WP_023950361.1">
    <property type="nucleotide sequence ID" value="NZ_AYSV01000068.1"/>
</dbReference>
<dbReference type="InterPro" id="IPR038404">
    <property type="entry name" value="TRAP_DctP_sf"/>
</dbReference>
<dbReference type="Pfam" id="PF03480">
    <property type="entry name" value="DctP"/>
    <property type="match status" value="1"/>
</dbReference>
<dbReference type="PANTHER" id="PTHR33376">
    <property type="match status" value="1"/>
</dbReference>
<keyword evidence="3" id="KW-1185">Reference proteome</keyword>
<accession>V8G8Q7</accession>
<dbReference type="Proteomes" id="UP000018766">
    <property type="component" value="Unassembled WGS sequence"/>
</dbReference>
<dbReference type="NCBIfam" id="NF037995">
    <property type="entry name" value="TRAP_S1"/>
    <property type="match status" value="1"/>
</dbReference>
<reference evidence="2 3" key="1">
    <citation type="submission" date="2013-11" db="EMBL/GenBank/DDBJ databases">
        <title>Genomic analysis of Pelistega sp. HM-7.</title>
        <authorList>
            <person name="Kumbhare S.V."/>
            <person name="Shetty S.A."/>
            <person name="Sharma O."/>
            <person name="Dhotre D.P."/>
        </authorList>
    </citation>
    <scope>NUCLEOTIDE SEQUENCE [LARGE SCALE GENOMIC DNA]</scope>
    <source>
        <strain evidence="2 3">HM-7</strain>
    </source>
</reference>
<proteinExistence type="predicted"/>
<dbReference type="EMBL" id="AYSV01000068">
    <property type="protein sequence ID" value="ETD72348.1"/>
    <property type="molecule type" value="Genomic_DNA"/>
</dbReference>
<dbReference type="InterPro" id="IPR004682">
    <property type="entry name" value="TRAP_DctP"/>
</dbReference>
<evidence type="ECO:0000256" key="1">
    <source>
        <dbReference type="ARBA" id="ARBA00022729"/>
    </source>
</evidence>
<dbReference type="NCBIfam" id="TIGR00787">
    <property type="entry name" value="dctP"/>
    <property type="match status" value="1"/>
</dbReference>
<gene>
    <name evidence="2" type="ORF">V757_04960</name>
</gene>
<dbReference type="Gene3D" id="3.40.190.170">
    <property type="entry name" value="Bacterial extracellular solute-binding protein, family 7"/>
    <property type="match status" value="1"/>
</dbReference>
<organism evidence="2 3">
    <name type="scientific">Pelistega indica</name>
    <dbReference type="NCBI Taxonomy" id="1414851"/>
    <lineage>
        <taxon>Bacteria</taxon>
        <taxon>Pseudomonadati</taxon>
        <taxon>Pseudomonadota</taxon>
        <taxon>Betaproteobacteria</taxon>
        <taxon>Burkholderiales</taxon>
        <taxon>Alcaligenaceae</taxon>
        <taxon>Pelistega</taxon>
    </lineage>
</organism>
<dbReference type="PIRSF" id="PIRSF006470">
    <property type="entry name" value="DctB"/>
    <property type="match status" value="1"/>
</dbReference>
<dbReference type="PATRIC" id="fig|1414851.3.peg.996"/>
<dbReference type="GO" id="GO:0030288">
    <property type="term" value="C:outer membrane-bounded periplasmic space"/>
    <property type="evidence" value="ECO:0007669"/>
    <property type="project" value="InterPro"/>
</dbReference>
<dbReference type="PANTHER" id="PTHR33376:SF2">
    <property type="entry name" value="DICARBOXYLATE-BINDING PERIPLASMIC PROTEIN"/>
    <property type="match status" value="1"/>
</dbReference>
<protein>
    <submittedName>
        <fullName evidence="2">C4-dicarboxylate ABC transporter substrate-binding protein</fullName>
    </submittedName>
</protein>
<dbReference type="InterPro" id="IPR018389">
    <property type="entry name" value="DctP_fam"/>
</dbReference>
<evidence type="ECO:0000313" key="3">
    <source>
        <dbReference type="Proteomes" id="UP000018766"/>
    </source>
</evidence>
<keyword evidence="1" id="KW-0732">Signal</keyword>
<dbReference type="GO" id="GO:0055085">
    <property type="term" value="P:transmembrane transport"/>
    <property type="evidence" value="ECO:0007669"/>
    <property type="project" value="InterPro"/>
</dbReference>
<sequence length="326" mass="36093">MKKSLLQKFLIASIFTGICTTNALAEHSFKLAYALSKDSHYGVAAHALEEKLDEIAPKEFKVEHFANSTLGGEREVIEGIQLGTIDAAIVSTGAVLNFVPQVGVFDIPFLFRDLQHARKVLDGKIGQDLLKEFEQRNIIALAWGEQGFRHLTNNKRAVKTPEDAKGLKIRTTENDVHIQAFKALGILATPMAWPEVAPALQQGTVDGQENPISVIVSMKLNQIQKYLSLTGHVYSPALVLFSPSFYNNLTPENQEKLKEATKVAVVAMRKYVDEVEASGVKTLKEAGMNVTEDVNRAAFAKIVKGIYPDYYKRYSKELIDSIANTE</sequence>
<dbReference type="GO" id="GO:0030246">
    <property type="term" value="F:carbohydrate binding"/>
    <property type="evidence" value="ECO:0007669"/>
    <property type="project" value="TreeGrafter"/>
</dbReference>
<dbReference type="OrthoDB" id="9794826at2"/>
<evidence type="ECO:0000313" key="2">
    <source>
        <dbReference type="EMBL" id="ETD72348.1"/>
    </source>
</evidence>
<comment type="caution">
    <text evidence="2">The sequence shown here is derived from an EMBL/GenBank/DDBJ whole genome shotgun (WGS) entry which is preliminary data.</text>
</comment>
<dbReference type="AlphaFoldDB" id="V8G8Q7"/>